<evidence type="ECO:0000313" key="1">
    <source>
        <dbReference type="EMBL" id="SHN40199.1"/>
    </source>
</evidence>
<gene>
    <name evidence="1" type="ORF">SAMN05192549_110164</name>
</gene>
<dbReference type="SUPFAM" id="SSF55729">
    <property type="entry name" value="Acyl-CoA N-acyltransferases (Nat)"/>
    <property type="match status" value="1"/>
</dbReference>
<dbReference type="EMBL" id="FRCX01000010">
    <property type="protein sequence ID" value="SHN40199.1"/>
    <property type="molecule type" value="Genomic_DNA"/>
</dbReference>
<name>A0A1M7R4M6_9BURK</name>
<dbReference type="AlphaFoldDB" id="A0A1M7R4M6"/>
<sequence>MEGWLRARSIARGLPLPVPDRGGLRVDTGLPNEQRRYVFTGPSPAITELARDINEPRVFIKMCGTDARLLSLVTPKWRIQPGAYLMTKEAGRNPVPSLPPGYWLQLQTQDGITTARIFAEDDTLAASGYAAEYEGVFVYDRITTVPEHQHQGLGAAVMAALGTAQLSQAAQRVLVATEAGRGLYLTIGWSVRSHYSTVAITPPF</sequence>
<keyword evidence="2" id="KW-1185">Reference proteome</keyword>
<accession>A0A1M7R4M6</accession>
<evidence type="ECO:0008006" key="3">
    <source>
        <dbReference type="Google" id="ProtNLM"/>
    </source>
</evidence>
<protein>
    <recommendedName>
        <fullName evidence="3">Acetyltransferase (GNAT) family protein</fullName>
    </recommendedName>
</protein>
<dbReference type="InterPro" id="IPR016181">
    <property type="entry name" value="Acyl_CoA_acyltransferase"/>
</dbReference>
<evidence type="ECO:0000313" key="2">
    <source>
        <dbReference type="Proteomes" id="UP000184339"/>
    </source>
</evidence>
<organism evidence="1 2">
    <name type="scientific">Duganella sacchari</name>
    <dbReference type="NCBI Taxonomy" id="551987"/>
    <lineage>
        <taxon>Bacteria</taxon>
        <taxon>Pseudomonadati</taxon>
        <taxon>Pseudomonadota</taxon>
        <taxon>Betaproteobacteria</taxon>
        <taxon>Burkholderiales</taxon>
        <taxon>Oxalobacteraceae</taxon>
        <taxon>Telluria group</taxon>
        <taxon>Duganella</taxon>
    </lineage>
</organism>
<dbReference type="STRING" id="551987.SAMN05192549_110164"/>
<reference evidence="2" key="1">
    <citation type="submission" date="2016-11" db="EMBL/GenBank/DDBJ databases">
        <authorList>
            <person name="Varghese N."/>
            <person name="Submissions S."/>
        </authorList>
    </citation>
    <scope>NUCLEOTIDE SEQUENCE [LARGE SCALE GENOMIC DNA]</scope>
    <source>
        <strain evidence="2">Sac-22</strain>
    </source>
</reference>
<dbReference type="Proteomes" id="UP000184339">
    <property type="component" value="Unassembled WGS sequence"/>
</dbReference>
<dbReference type="Gene3D" id="3.40.630.30">
    <property type="match status" value="1"/>
</dbReference>
<proteinExistence type="predicted"/>